<dbReference type="InterPro" id="IPR001173">
    <property type="entry name" value="Glyco_trans_2-like"/>
</dbReference>
<evidence type="ECO:0000256" key="1">
    <source>
        <dbReference type="ARBA" id="ARBA00006739"/>
    </source>
</evidence>
<evidence type="ECO:0000259" key="4">
    <source>
        <dbReference type="Pfam" id="PF00535"/>
    </source>
</evidence>
<dbReference type="GeneID" id="96597730"/>
<dbReference type="EMBL" id="LFXJ01000005">
    <property type="protein sequence ID" value="KMY31648.1"/>
    <property type="molecule type" value="Genomic_DNA"/>
</dbReference>
<comment type="caution">
    <text evidence="5">The sequence shown here is derived from an EMBL/GenBank/DDBJ whole genome shotgun (WGS) entry which is preliminary data.</text>
</comment>
<reference evidence="6" key="1">
    <citation type="submission" date="2015-07" db="EMBL/GenBank/DDBJ databases">
        <authorList>
            <consortium name="Consortium for Microbial Forensics and Genomics (microFORGE)"/>
            <person name="Knight B.M."/>
            <person name="Roberts D.P."/>
            <person name="Lin D."/>
            <person name="Hari K."/>
            <person name="Fletcher J."/>
            <person name="Melcher U."/>
            <person name="Blagden T."/>
            <person name="Winegar R.A."/>
        </authorList>
    </citation>
    <scope>NUCLEOTIDE SEQUENCE [LARGE SCALE GENOMIC DNA]</scope>
    <source>
        <strain evidence="6">DSM 23493</strain>
    </source>
</reference>
<dbReference type="InterPro" id="IPR029044">
    <property type="entry name" value="Nucleotide-diphossugar_trans"/>
</dbReference>
<proteinExistence type="inferred from homology"/>
<keyword evidence="2" id="KW-0328">Glycosyltransferase</keyword>
<keyword evidence="3 5" id="KW-0808">Transferase</keyword>
<dbReference type="RefSeq" id="WP_049664342.1">
    <property type="nucleotide sequence ID" value="NZ_LFXJ01000005.1"/>
</dbReference>
<dbReference type="AlphaFoldDB" id="A0A0K9FBP6"/>
<name>A0A0K9FBP6_9BACI</name>
<dbReference type="PATRIC" id="fig|582475.4.peg.522"/>
<accession>A0A0K9FBP6</accession>
<dbReference type="PANTHER" id="PTHR43630">
    <property type="entry name" value="POLY-BETA-1,6-N-ACETYL-D-GLUCOSAMINE SYNTHASE"/>
    <property type="match status" value="1"/>
</dbReference>
<evidence type="ECO:0000256" key="2">
    <source>
        <dbReference type="ARBA" id="ARBA00022676"/>
    </source>
</evidence>
<gene>
    <name evidence="5" type="ORF">ACZ11_05420</name>
</gene>
<sequence length="199" mass="22951">MKISFLSPAYNSEEWILTMLESIPKEYAYEIIVCDDGSTDNTLALLEDYQKSCPALKIINHPTNLGASVAYNRCIAEATGDYIAIIDSDDHYLPAIRNVLSQVDGQFDVYYYNMLTKAGYAFFKDESNRYTLPGQFKIIRRSFIGDATFTIRKDIAGDWDFNCALMDKNPTSKYTNELAYWYNFPRENSEYDLHRRGLK</sequence>
<evidence type="ECO:0000313" key="5">
    <source>
        <dbReference type="EMBL" id="KMY31648.1"/>
    </source>
</evidence>
<evidence type="ECO:0000256" key="3">
    <source>
        <dbReference type="ARBA" id="ARBA00022679"/>
    </source>
</evidence>
<organism evidence="5 6">
    <name type="scientific">Lysinibacillus xylanilyticus</name>
    <dbReference type="NCBI Taxonomy" id="582475"/>
    <lineage>
        <taxon>Bacteria</taxon>
        <taxon>Bacillati</taxon>
        <taxon>Bacillota</taxon>
        <taxon>Bacilli</taxon>
        <taxon>Bacillales</taxon>
        <taxon>Bacillaceae</taxon>
        <taxon>Lysinibacillus</taxon>
    </lineage>
</organism>
<feature type="domain" description="Glycosyltransferase 2-like" evidence="4">
    <location>
        <begin position="5"/>
        <end position="130"/>
    </location>
</feature>
<dbReference type="Pfam" id="PF00535">
    <property type="entry name" value="Glycos_transf_2"/>
    <property type="match status" value="1"/>
</dbReference>
<dbReference type="OrthoDB" id="7019976at2"/>
<dbReference type="SUPFAM" id="SSF53448">
    <property type="entry name" value="Nucleotide-diphospho-sugar transferases"/>
    <property type="match status" value="1"/>
</dbReference>
<dbReference type="GO" id="GO:0016757">
    <property type="term" value="F:glycosyltransferase activity"/>
    <property type="evidence" value="ECO:0007669"/>
    <property type="project" value="UniProtKB-KW"/>
</dbReference>
<dbReference type="Gene3D" id="3.90.550.10">
    <property type="entry name" value="Spore Coat Polysaccharide Biosynthesis Protein SpsA, Chain A"/>
    <property type="match status" value="1"/>
</dbReference>
<evidence type="ECO:0000313" key="6">
    <source>
        <dbReference type="Proteomes" id="UP000037326"/>
    </source>
</evidence>
<protein>
    <submittedName>
        <fullName evidence="5">Glycosyl transferase family 2</fullName>
    </submittedName>
</protein>
<dbReference type="PANTHER" id="PTHR43630:SF1">
    <property type="entry name" value="POLY-BETA-1,6-N-ACETYL-D-GLUCOSAMINE SYNTHASE"/>
    <property type="match status" value="1"/>
</dbReference>
<dbReference type="Proteomes" id="UP000037326">
    <property type="component" value="Unassembled WGS sequence"/>
</dbReference>
<comment type="similarity">
    <text evidence="1">Belongs to the glycosyltransferase 2 family.</text>
</comment>
<dbReference type="CDD" id="cd00761">
    <property type="entry name" value="Glyco_tranf_GTA_type"/>
    <property type="match status" value="1"/>
</dbReference>